<evidence type="ECO:0000256" key="1">
    <source>
        <dbReference type="ARBA" id="ARBA00003365"/>
    </source>
</evidence>
<dbReference type="Pfam" id="PF00290">
    <property type="entry name" value="Trp_syntA"/>
    <property type="match status" value="1"/>
</dbReference>
<dbReference type="NCBIfam" id="TIGR00262">
    <property type="entry name" value="trpA"/>
    <property type="match status" value="1"/>
</dbReference>
<dbReference type="KEGG" id="ceu:A7L45_10595"/>
<feature type="active site" description="Proton acceptor" evidence="9">
    <location>
        <position position="60"/>
    </location>
</feature>
<organism evidence="11 12">
    <name type="scientific">Clostridium estertheticum subsp. estertheticum</name>
    <dbReference type="NCBI Taxonomy" id="1552"/>
    <lineage>
        <taxon>Bacteria</taxon>
        <taxon>Bacillati</taxon>
        <taxon>Bacillota</taxon>
        <taxon>Clostridia</taxon>
        <taxon>Eubacteriales</taxon>
        <taxon>Clostridiaceae</taxon>
        <taxon>Clostridium</taxon>
    </lineage>
</organism>
<comment type="subunit">
    <text evidence="3 9">Tetramer of two alpha and two beta chains.</text>
</comment>
<gene>
    <name evidence="9" type="primary">trpA</name>
    <name evidence="11" type="ORF">A7L45_10595</name>
</gene>
<protein>
    <recommendedName>
        <fullName evidence="9">Tryptophan synthase alpha chain</fullName>
        <ecNumber evidence="9">4.2.1.20</ecNumber>
    </recommendedName>
</protein>
<dbReference type="InterPro" id="IPR018204">
    <property type="entry name" value="Trp_synthase_alpha_AS"/>
</dbReference>
<evidence type="ECO:0000313" key="11">
    <source>
        <dbReference type="EMBL" id="APC40482.1"/>
    </source>
</evidence>
<dbReference type="PROSITE" id="PS00167">
    <property type="entry name" value="TRP_SYNTHASE_ALPHA"/>
    <property type="match status" value="1"/>
</dbReference>
<dbReference type="GO" id="GO:0004834">
    <property type="term" value="F:tryptophan synthase activity"/>
    <property type="evidence" value="ECO:0007669"/>
    <property type="project" value="UniProtKB-UniRule"/>
</dbReference>
<comment type="pathway">
    <text evidence="2 9">Amino-acid biosynthesis; L-tryptophan biosynthesis; L-tryptophan from chorismate: step 5/5.</text>
</comment>
<comment type="function">
    <text evidence="1 9">The alpha subunit is responsible for the aldol cleavage of indoleglycerol phosphate to indole and glyceraldehyde 3-phosphate.</text>
</comment>
<evidence type="ECO:0000256" key="9">
    <source>
        <dbReference type="HAMAP-Rule" id="MF_00131"/>
    </source>
</evidence>
<dbReference type="InterPro" id="IPR013785">
    <property type="entry name" value="Aldolase_TIM"/>
</dbReference>
<dbReference type="HAMAP" id="MF_00131">
    <property type="entry name" value="Trp_synth_alpha"/>
    <property type="match status" value="1"/>
</dbReference>
<evidence type="ECO:0000256" key="2">
    <source>
        <dbReference type="ARBA" id="ARBA00004733"/>
    </source>
</evidence>
<evidence type="ECO:0000256" key="7">
    <source>
        <dbReference type="ARBA" id="ARBA00023239"/>
    </source>
</evidence>
<dbReference type="Proteomes" id="UP000182569">
    <property type="component" value="Chromosome"/>
</dbReference>
<evidence type="ECO:0000256" key="3">
    <source>
        <dbReference type="ARBA" id="ARBA00011270"/>
    </source>
</evidence>
<evidence type="ECO:0000256" key="10">
    <source>
        <dbReference type="RuleBase" id="RU003662"/>
    </source>
</evidence>
<evidence type="ECO:0000256" key="6">
    <source>
        <dbReference type="ARBA" id="ARBA00023141"/>
    </source>
</evidence>
<keyword evidence="12" id="KW-1185">Reference proteome</keyword>
<accession>A0A1J0GGI9</accession>
<dbReference type="CDD" id="cd04724">
    <property type="entry name" value="Tryptophan_synthase_alpha"/>
    <property type="match status" value="1"/>
</dbReference>
<dbReference type="AlphaFoldDB" id="A0A1J0GGI9"/>
<dbReference type="InterPro" id="IPR002028">
    <property type="entry name" value="Trp_synthase_suA"/>
</dbReference>
<evidence type="ECO:0000256" key="4">
    <source>
        <dbReference type="ARBA" id="ARBA00022605"/>
    </source>
</evidence>
<comment type="catalytic activity">
    <reaction evidence="8 9">
        <text>(1S,2R)-1-C-(indol-3-yl)glycerol 3-phosphate + L-serine = D-glyceraldehyde 3-phosphate + L-tryptophan + H2O</text>
        <dbReference type="Rhea" id="RHEA:10532"/>
        <dbReference type="ChEBI" id="CHEBI:15377"/>
        <dbReference type="ChEBI" id="CHEBI:33384"/>
        <dbReference type="ChEBI" id="CHEBI:57912"/>
        <dbReference type="ChEBI" id="CHEBI:58866"/>
        <dbReference type="ChEBI" id="CHEBI:59776"/>
        <dbReference type="EC" id="4.2.1.20"/>
    </reaction>
</comment>
<dbReference type="RefSeq" id="WP_071612773.1">
    <property type="nucleotide sequence ID" value="NZ_CP015756.1"/>
</dbReference>
<dbReference type="EC" id="4.2.1.20" evidence="9"/>
<reference evidence="12" key="1">
    <citation type="journal article" date="2016" name="Front. Microbiol.">
        <title>Complete Genome Sequence of Clostridium estertheticum DSM 8809, a Microbe Identified in Spoiled Vacuum Packed Beef.</title>
        <authorList>
            <person name="Yu Z."/>
            <person name="Gunn L."/>
            <person name="Brennan E."/>
            <person name="Reid R."/>
            <person name="Wall P.G."/>
            <person name="Gaora O.P."/>
            <person name="Hurley D."/>
            <person name="Bolton D."/>
            <person name="Fanning S."/>
        </authorList>
    </citation>
    <scope>NUCLEOTIDE SEQUENCE [LARGE SCALE GENOMIC DNA]</scope>
    <source>
        <strain evidence="12">DSM 8809</strain>
    </source>
</reference>
<proteinExistence type="inferred from homology"/>
<dbReference type="PANTHER" id="PTHR43406:SF1">
    <property type="entry name" value="TRYPTOPHAN SYNTHASE ALPHA CHAIN, CHLOROPLASTIC"/>
    <property type="match status" value="1"/>
</dbReference>
<dbReference type="OrthoDB" id="9804578at2"/>
<dbReference type="InterPro" id="IPR011060">
    <property type="entry name" value="RibuloseP-bd_barrel"/>
</dbReference>
<evidence type="ECO:0000256" key="8">
    <source>
        <dbReference type="ARBA" id="ARBA00049047"/>
    </source>
</evidence>
<dbReference type="Gene3D" id="3.20.20.70">
    <property type="entry name" value="Aldolase class I"/>
    <property type="match status" value="1"/>
</dbReference>
<dbReference type="EMBL" id="CP015756">
    <property type="protein sequence ID" value="APC40482.1"/>
    <property type="molecule type" value="Genomic_DNA"/>
</dbReference>
<dbReference type="FunFam" id="3.20.20.70:FF:000037">
    <property type="entry name" value="Tryptophan synthase alpha chain"/>
    <property type="match status" value="1"/>
</dbReference>
<keyword evidence="5 9" id="KW-0822">Tryptophan biosynthesis</keyword>
<dbReference type="STRING" id="1552.A7L45_10595"/>
<keyword evidence="4 9" id="KW-0028">Amino-acid biosynthesis</keyword>
<name>A0A1J0GGI9_9CLOT</name>
<comment type="similarity">
    <text evidence="9 10">Belongs to the TrpA family.</text>
</comment>
<keyword evidence="7 9" id="KW-0456">Lyase</keyword>
<dbReference type="GO" id="GO:0005829">
    <property type="term" value="C:cytosol"/>
    <property type="evidence" value="ECO:0007669"/>
    <property type="project" value="TreeGrafter"/>
</dbReference>
<dbReference type="UniPathway" id="UPA00035">
    <property type="reaction ID" value="UER00044"/>
</dbReference>
<feature type="active site" description="Proton acceptor" evidence="9">
    <location>
        <position position="49"/>
    </location>
</feature>
<keyword evidence="6 9" id="KW-0057">Aromatic amino acid biosynthesis</keyword>
<dbReference type="SUPFAM" id="SSF51366">
    <property type="entry name" value="Ribulose-phoshate binding barrel"/>
    <property type="match status" value="1"/>
</dbReference>
<evidence type="ECO:0000313" key="12">
    <source>
        <dbReference type="Proteomes" id="UP000182569"/>
    </source>
</evidence>
<dbReference type="PANTHER" id="PTHR43406">
    <property type="entry name" value="TRYPTOPHAN SYNTHASE, ALPHA CHAIN"/>
    <property type="match status" value="1"/>
</dbReference>
<sequence>MNRIVEKFNYLKSKNEKAFIPFITGGDPDLDTTLELVLTLEKSGADIIEIGVPYSDPMADGPVIQASSTRSLAHGTKIKSIMEKVHEIREQTQIPLVYLLYYNSIFKYGDVAFFKKCNEVGIDGLIIPDLPLEERAEVIKIADKYDVCIIPMVAPTSKSRIKAITKLGKGFVYCVSINGVTGTRQKLNTDIKEYMDLVSTYTDMPKGLGFGISNAEMAKAYAPYCEAIIVGSAIIKLVAEGGSQTEILKRVYDFALGIKNAIN</sequence>
<evidence type="ECO:0000256" key="5">
    <source>
        <dbReference type="ARBA" id="ARBA00022822"/>
    </source>
</evidence>